<dbReference type="OrthoDB" id="5123855at2"/>
<comment type="caution">
    <text evidence="3">The sequence shown here is derived from an EMBL/GenBank/DDBJ whole genome shotgun (WGS) entry which is preliminary data.</text>
</comment>
<dbReference type="EMBL" id="SDPM01000006">
    <property type="protein sequence ID" value="RXZ86041.1"/>
    <property type="molecule type" value="Genomic_DNA"/>
</dbReference>
<dbReference type="GO" id="GO:0016874">
    <property type="term" value="F:ligase activity"/>
    <property type="evidence" value="ECO:0007669"/>
    <property type="project" value="UniProtKB-KW"/>
</dbReference>
<evidence type="ECO:0000259" key="1">
    <source>
        <dbReference type="Pfam" id="PF25355"/>
    </source>
</evidence>
<evidence type="ECO:0000313" key="4">
    <source>
        <dbReference type="Proteomes" id="UP000292686"/>
    </source>
</evidence>
<reference evidence="3 4" key="1">
    <citation type="submission" date="2019-01" db="EMBL/GenBank/DDBJ databases">
        <title>Agromyces.</title>
        <authorList>
            <person name="Li J."/>
        </authorList>
    </citation>
    <scope>NUCLEOTIDE SEQUENCE [LARGE SCALE GENOMIC DNA]</scope>
    <source>
        <strain evidence="3 4">DSM 23870</strain>
    </source>
</reference>
<gene>
    <name evidence="2" type="ORF">BJ972_003192</name>
    <name evidence="3" type="ORF">ESP50_12625</name>
</gene>
<name>A0A4Q2M7V7_9MICO</name>
<proteinExistence type="predicted"/>
<organism evidence="3 4">
    <name type="scientific">Agromyces atrinae</name>
    <dbReference type="NCBI Taxonomy" id="592376"/>
    <lineage>
        <taxon>Bacteria</taxon>
        <taxon>Bacillati</taxon>
        <taxon>Actinomycetota</taxon>
        <taxon>Actinomycetes</taxon>
        <taxon>Micrococcales</taxon>
        <taxon>Microbacteriaceae</taxon>
        <taxon>Agromyces</taxon>
    </lineage>
</organism>
<dbReference type="Pfam" id="PF25355">
    <property type="entry name" value="DUF7882"/>
    <property type="match status" value="1"/>
</dbReference>
<evidence type="ECO:0000313" key="2">
    <source>
        <dbReference type="EMBL" id="NYD68673.1"/>
    </source>
</evidence>
<dbReference type="EMBL" id="JACCBI010000001">
    <property type="protein sequence ID" value="NYD68673.1"/>
    <property type="molecule type" value="Genomic_DNA"/>
</dbReference>
<dbReference type="Proteomes" id="UP000292686">
    <property type="component" value="Unassembled WGS sequence"/>
</dbReference>
<keyword evidence="3" id="KW-0436">Ligase</keyword>
<dbReference type="Proteomes" id="UP000581087">
    <property type="component" value="Unassembled WGS sequence"/>
</dbReference>
<reference evidence="2 5" key="2">
    <citation type="submission" date="2020-07" db="EMBL/GenBank/DDBJ databases">
        <title>Sequencing the genomes of 1000 actinobacteria strains.</title>
        <authorList>
            <person name="Klenk H.-P."/>
        </authorList>
    </citation>
    <scope>NUCLEOTIDE SEQUENCE [LARGE SCALE GENOMIC DNA]</scope>
    <source>
        <strain evidence="2 5">DSM 23870</strain>
    </source>
</reference>
<evidence type="ECO:0000313" key="5">
    <source>
        <dbReference type="Proteomes" id="UP000581087"/>
    </source>
</evidence>
<protein>
    <submittedName>
        <fullName evidence="3">ATP-dependent DNA ligase</fullName>
    </submittedName>
</protein>
<evidence type="ECO:0000313" key="3">
    <source>
        <dbReference type="EMBL" id="RXZ86041.1"/>
    </source>
</evidence>
<feature type="domain" description="DUF7882" evidence="1">
    <location>
        <begin position="1"/>
        <end position="96"/>
    </location>
</feature>
<dbReference type="InterPro" id="IPR057204">
    <property type="entry name" value="DUF7882"/>
</dbReference>
<dbReference type="AlphaFoldDB" id="A0A4Q2M7V7"/>
<dbReference type="RefSeq" id="WP_129175683.1">
    <property type="nucleotide sequence ID" value="NZ_JACCBI010000001.1"/>
</dbReference>
<keyword evidence="4" id="KW-1185">Reference proteome</keyword>
<sequence length="102" mass="11360">MGKLIYDSEVTVDFEDRLLAHLQLVIGSKLRRGEGFYFSWRDDPAAGDGRSSIWVHPAHSLRFKYLGSKSIVINRAWVDVLTRAANSSAGLVIVPEPQESTS</sequence>
<accession>A0A4Q2M7V7</accession>